<evidence type="ECO:0000259" key="5">
    <source>
        <dbReference type="Pfam" id="PF04542"/>
    </source>
</evidence>
<comment type="caution">
    <text evidence="7">The sequence shown here is derived from an EMBL/GenBank/DDBJ whole genome shotgun (WGS) entry which is preliminary data.</text>
</comment>
<evidence type="ECO:0000313" key="7">
    <source>
        <dbReference type="EMBL" id="MBL3657565.1"/>
    </source>
</evidence>
<evidence type="ECO:0000256" key="1">
    <source>
        <dbReference type="ARBA" id="ARBA00010641"/>
    </source>
</evidence>
<evidence type="ECO:0000256" key="4">
    <source>
        <dbReference type="ARBA" id="ARBA00023163"/>
    </source>
</evidence>
<sequence length="158" mass="18711">MKSIEQDFLQIIDLHQRIIHKVCHIYADNQDDYNDLFQEIMLQLWKGYPNFKGKAKITTWMYRVSLYTAISRLKKKKNRREVHELPVDEAGENVDQYEFEPLNMAISKLSDVEKALIVLYMEEKSYQEIADIMELSITNVGVKLNRTKKKLKDILNTL</sequence>
<dbReference type="InterPro" id="IPR013324">
    <property type="entry name" value="RNA_pol_sigma_r3/r4-like"/>
</dbReference>
<dbReference type="NCBIfam" id="TIGR02937">
    <property type="entry name" value="sigma70-ECF"/>
    <property type="match status" value="1"/>
</dbReference>
<keyword evidence="4" id="KW-0804">Transcription</keyword>
<dbReference type="Gene3D" id="1.10.1740.10">
    <property type="match status" value="1"/>
</dbReference>
<dbReference type="InterPro" id="IPR013325">
    <property type="entry name" value="RNA_pol_sigma_r2"/>
</dbReference>
<feature type="domain" description="RNA polymerase sigma-70 region 2" evidence="5">
    <location>
        <begin position="12"/>
        <end position="77"/>
    </location>
</feature>
<dbReference type="EMBL" id="JAESIY010000008">
    <property type="protein sequence ID" value="MBL3657565.1"/>
    <property type="molecule type" value="Genomic_DNA"/>
</dbReference>
<gene>
    <name evidence="7" type="ORF">JL102_15560</name>
</gene>
<keyword evidence="8" id="KW-1185">Reference proteome</keyword>
<dbReference type="RefSeq" id="WP_202245349.1">
    <property type="nucleotide sequence ID" value="NZ_JAESIY010000008.1"/>
</dbReference>
<dbReference type="PANTHER" id="PTHR43133:SF45">
    <property type="entry name" value="RNA POLYMERASE ECF-TYPE SIGMA FACTOR"/>
    <property type="match status" value="1"/>
</dbReference>
<dbReference type="InterPro" id="IPR039425">
    <property type="entry name" value="RNA_pol_sigma-70-like"/>
</dbReference>
<dbReference type="Pfam" id="PF04542">
    <property type="entry name" value="Sigma70_r2"/>
    <property type="match status" value="1"/>
</dbReference>
<reference evidence="7" key="1">
    <citation type="submission" date="2021-01" db="EMBL/GenBank/DDBJ databases">
        <title>Fulvivirga kasyanovii gen. nov., sp nov., a novel member of the phylum Bacteroidetes isolated from seawater in a mussel farm.</title>
        <authorList>
            <person name="Zhao L.-H."/>
            <person name="Wang Z.-J."/>
        </authorList>
    </citation>
    <scope>NUCLEOTIDE SEQUENCE</scope>
    <source>
        <strain evidence="7">2943</strain>
    </source>
</reference>
<dbReference type="SUPFAM" id="SSF88946">
    <property type="entry name" value="Sigma2 domain of RNA polymerase sigma factors"/>
    <property type="match status" value="1"/>
</dbReference>
<dbReference type="GO" id="GO:0016987">
    <property type="term" value="F:sigma factor activity"/>
    <property type="evidence" value="ECO:0007669"/>
    <property type="project" value="UniProtKB-KW"/>
</dbReference>
<dbReference type="Gene3D" id="1.10.10.10">
    <property type="entry name" value="Winged helix-like DNA-binding domain superfamily/Winged helix DNA-binding domain"/>
    <property type="match status" value="1"/>
</dbReference>
<dbReference type="InterPro" id="IPR007627">
    <property type="entry name" value="RNA_pol_sigma70_r2"/>
</dbReference>
<dbReference type="GO" id="GO:0003677">
    <property type="term" value="F:DNA binding"/>
    <property type="evidence" value="ECO:0007669"/>
    <property type="project" value="InterPro"/>
</dbReference>
<protein>
    <submittedName>
        <fullName evidence="7">RNA polymerase sigma factor</fullName>
    </submittedName>
</protein>
<proteinExistence type="inferred from homology"/>
<dbReference type="InterPro" id="IPR036388">
    <property type="entry name" value="WH-like_DNA-bd_sf"/>
</dbReference>
<dbReference type="InterPro" id="IPR014284">
    <property type="entry name" value="RNA_pol_sigma-70_dom"/>
</dbReference>
<evidence type="ECO:0000313" key="8">
    <source>
        <dbReference type="Proteomes" id="UP000659388"/>
    </source>
</evidence>
<comment type="similarity">
    <text evidence="1">Belongs to the sigma-70 factor family. ECF subfamily.</text>
</comment>
<keyword evidence="2" id="KW-0805">Transcription regulation</keyword>
<organism evidence="7 8">
    <name type="scientific">Fulvivirga sediminis</name>
    <dbReference type="NCBI Taxonomy" id="2803949"/>
    <lineage>
        <taxon>Bacteria</taxon>
        <taxon>Pseudomonadati</taxon>
        <taxon>Bacteroidota</taxon>
        <taxon>Cytophagia</taxon>
        <taxon>Cytophagales</taxon>
        <taxon>Fulvivirgaceae</taxon>
        <taxon>Fulvivirga</taxon>
    </lineage>
</organism>
<evidence type="ECO:0000256" key="3">
    <source>
        <dbReference type="ARBA" id="ARBA00023082"/>
    </source>
</evidence>
<keyword evidence="3" id="KW-0731">Sigma factor</keyword>
<feature type="domain" description="RNA polymerase sigma factor 70 region 4 type 2" evidence="6">
    <location>
        <begin position="102"/>
        <end position="151"/>
    </location>
</feature>
<accession>A0A937K1Q0</accession>
<dbReference type="SUPFAM" id="SSF88659">
    <property type="entry name" value="Sigma3 and sigma4 domains of RNA polymerase sigma factors"/>
    <property type="match status" value="1"/>
</dbReference>
<dbReference type="Proteomes" id="UP000659388">
    <property type="component" value="Unassembled WGS sequence"/>
</dbReference>
<evidence type="ECO:0000256" key="2">
    <source>
        <dbReference type="ARBA" id="ARBA00023015"/>
    </source>
</evidence>
<evidence type="ECO:0000259" key="6">
    <source>
        <dbReference type="Pfam" id="PF08281"/>
    </source>
</evidence>
<dbReference type="AlphaFoldDB" id="A0A937K1Q0"/>
<dbReference type="InterPro" id="IPR013249">
    <property type="entry name" value="RNA_pol_sigma70_r4_t2"/>
</dbReference>
<name>A0A937K1Q0_9BACT</name>
<dbReference type="PANTHER" id="PTHR43133">
    <property type="entry name" value="RNA POLYMERASE ECF-TYPE SIGMA FACTO"/>
    <property type="match status" value="1"/>
</dbReference>
<dbReference type="Pfam" id="PF08281">
    <property type="entry name" value="Sigma70_r4_2"/>
    <property type="match status" value="1"/>
</dbReference>
<dbReference type="GO" id="GO:0006352">
    <property type="term" value="P:DNA-templated transcription initiation"/>
    <property type="evidence" value="ECO:0007669"/>
    <property type="project" value="InterPro"/>
</dbReference>